<keyword evidence="2 7" id="KW-0548">Nucleotidyltransferase</keyword>
<name>A0A0K2ZRX9_9XANT</name>
<comment type="cofactor">
    <cofactor evidence="7">
        <name>Mg(2+)</name>
        <dbReference type="ChEBI" id="CHEBI:18420"/>
    </cofactor>
</comment>
<keyword evidence="4 7" id="KW-0067">ATP-binding</keyword>
<organism evidence="10 11">
    <name type="scientific">Xanthomonas graminis pv. poae</name>
    <dbReference type="NCBI Taxonomy" id="227946"/>
    <lineage>
        <taxon>Bacteria</taxon>
        <taxon>Pseudomonadati</taxon>
        <taxon>Pseudomonadota</taxon>
        <taxon>Gammaproteobacteria</taxon>
        <taxon>Lysobacterales</taxon>
        <taxon>Lysobacteraceae</taxon>
        <taxon>Xanthomonas</taxon>
        <taxon>Xanthomonas translucens group</taxon>
        <taxon>Xanthomonas graminis</taxon>
    </lineage>
</organism>
<evidence type="ECO:0000256" key="1">
    <source>
        <dbReference type="ARBA" id="ARBA00022679"/>
    </source>
</evidence>
<evidence type="ECO:0000256" key="5">
    <source>
        <dbReference type="ARBA" id="ARBA00022842"/>
    </source>
</evidence>
<gene>
    <name evidence="7 10" type="primary">glnE</name>
    <name evidence="10" type="ORF">XTPLMG728_1888</name>
</gene>
<dbReference type="FunFam" id="3.30.460.10:FF:000009">
    <property type="entry name" value="Bifunctional glutamine synthetase adenylyltransferase/adenylyl-removing enzyme"/>
    <property type="match status" value="1"/>
</dbReference>
<keyword evidence="6 7" id="KW-0511">Multifunctional enzyme</keyword>
<dbReference type="PANTHER" id="PTHR30621:SF0">
    <property type="entry name" value="BIFUNCTIONAL GLUTAMINE SYNTHETASE ADENYLYLTRANSFERASE_ADENYLYL-REMOVING ENZYME"/>
    <property type="match status" value="1"/>
</dbReference>
<keyword evidence="5 7" id="KW-0460">Magnesium</keyword>
<dbReference type="Gene3D" id="3.30.460.10">
    <property type="entry name" value="Beta Polymerase, domain 2"/>
    <property type="match status" value="2"/>
</dbReference>
<feature type="domain" description="Glutamate-ammonia ligase adenylyltransferase repeated" evidence="8">
    <location>
        <begin position="42"/>
        <end position="273"/>
    </location>
</feature>
<evidence type="ECO:0000256" key="3">
    <source>
        <dbReference type="ARBA" id="ARBA00022741"/>
    </source>
</evidence>
<dbReference type="RefSeq" id="WP_053840906.1">
    <property type="nucleotide sequence ID" value="NZ_CP076250.1"/>
</dbReference>
<dbReference type="Gene3D" id="1.20.120.330">
    <property type="entry name" value="Nucleotidyltransferases domain 2"/>
    <property type="match status" value="2"/>
</dbReference>
<keyword evidence="1 7" id="KW-0808">Transferase</keyword>
<dbReference type="GO" id="GO:0005829">
    <property type="term" value="C:cytosol"/>
    <property type="evidence" value="ECO:0007669"/>
    <property type="project" value="TreeGrafter"/>
</dbReference>
<dbReference type="Proteomes" id="UP000041247">
    <property type="component" value="Unassembled WGS sequence"/>
</dbReference>
<evidence type="ECO:0000256" key="4">
    <source>
        <dbReference type="ARBA" id="ARBA00022840"/>
    </source>
</evidence>
<evidence type="ECO:0000256" key="7">
    <source>
        <dbReference type="HAMAP-Rule" id="MF_00802"/>
    </source>
</evidence>
<evidence type="ECO:0000313" key="11">
    <source>
        <dbReference type="Proteomes" id="UP000041247"/>
    </source>
</evidence>
<comment type="catalytic activity">
    <reaction evidence="7">
        <text>[glutamine synthetase]-O(4)-(5'-adenylyl)-L-tyrosine + phosphate = [glutamine synthetase]-L-tyrosine + ADP</text>
        <dbReference type="Rhea" id="RHEA:43716"/>
        <dbReference type="Rhea" id="RHEA-COMP:10660"/>
        <dbReference type="Rhea" id="RHEA-COMP:10661"/>
        <dbReference type="ChEBI" id="CHEBI:43474"/>
        <dbReference type="ChEBI" id="CHEBI:46858"/>
        <dbReference type="ChEBI" id="CHEBI:83624"/>
        <dbReference type="ChEBI" id="CHEBI:456216"/>
        <dbReference type="EC" id="2.7.7.89"/>
    </reaction>
</comment>
<sequence>MPTPSSIVPDALQPLLERSLARLRQSLAAQPWPAAPAFDAPLRRALLASDFLLDTLCRQPTLFAHLAQPDPPPLPVPQLDPAQPAAWPAQLRRYRAAASARLVWRDVLGLDDVDATLAGSTHLAETCLGIALQALEGEFATRHGVVRGADGSVQRLVVFGLGKLGGGELNFSSDVDLVYAYPQGGESDGARALAAEEYFARLGQRLARLLDETTADGFSHRVDLRLRPFGTAGRVALSFAAMDHYFQREGRDWERYAWLKARAVAGDSAAGEDWLQTLRPFVYRRYLDFTALDGLREMKAAIIAEVARHDRLDDIKRGPGGIREIEFLVQSLQLIRAGREPALRERRLLPALQALVAGGQVAAADGAALAQAYRFLRRVENRLQMLRDAQTHALPEDALDRARIAFGLGYADWAQLYAALQAQRDRVAAEFAELLAPRVQAVAPDALASYWRGLPQQAGAQALAAAGFADAQGADQALRGFVQSLGVRTLSDAARARLDRVLPALLHAAARAPQADAALHRVLGLLQAILRRASYLALLDEQPSALARLVDVLARSAFLSERLVAHPLLLDELLDSRVAGPMPDRAALQRLCDSAAAAAGDDPEAALRGLNEARQALSFRIALAALDRRQPAVHSARQLAELAEGVVLSVLRLARAELAAAHGEVPGGSFAIIGYGSLGGIELGIGSDLDLVFLYDHAADVEASDGARPLESGRWFARLAQKVIALLGAVTGGGRLYDIDVRLRPDGGKGALVSSLASYGDYQRERAWTWEHQALVRARGVAGDAALLQRFEQVRAQTLARPRDAVRLREEVLKMRARMRAELDRSDAARFDLKQGAGGLVDLEFLLQAGVLLGAAQHPALAVPRATPALIDALAATGWLSVDTAQGLHAAHATLVDAGLACTLDRRPRLTTRSAEIDLARAAIADAGAALQLAFVAGRDTQAASR</sequence>
<dbReference type="GO" id="GO:0016874">
    <property type="term" value="F:ligase activity"/>
    <property type="evidence" value="ECO:0007669"/>
    <property type="project" value="UniProtKB-KW"/>
</dbReference>
<feature type="domain" description="Glutamate-ammonia ligase adenylyltransferase repeated" evidence="8">
    <location>
        <begin position="547"/>
        <end position="793"/>
    </location>
</feature>
<keyword evidence="3 7" id="KW-0547">Nucleotide-binding</keyword>
<dbReference type="EC" id="2.7.7.42" evidence="7"/>
<comment type="catalytic activity">
    <reaction evidence="7">
        <text>[glutamine synthetase]-L-tyrosine + ATP = [glutamine synthetase]-O(4)-(5'-adenylyl)-L-tyrosine + diphosphate</text>
        <dbReference type="Rhea" id="RHEA:18589"/>
        <dbReference type="Rhea" id="RHEA-COMP:10660"/>
        <dbReference type="Rhea" id="RHEA-COMP:10661"/>
        <dbReference type="ChEBI" id="CHEBI:30616"/>
        <dbReference type="ChEBI" id="CHEBI:33019"/>
        <dbReference type="ChEBI" id="CHEBI:46858"/>
        <dbReference type="ChEBI" id="CHEBI:83624"/>
        <dbReference type="EC" id="2.7.7.42"/>
    </reaction>
</comment>
<accession>A0A0K2ZRX9</accession>
<dbReference type="GO" id="GO:0008882">
    <property type="term" value="F:[glutamate-ammonia-ligase] adenylyltransferase activity"/>
    <property type="evidence" value="ECO:0007669"/>
    <property type="project" value="UniProtKB-UniRule"/>
</dbReference>
<dbReference type="GO" id="GO:0005524">
    <property type="term" value="F:ATP binding"/>
    <property type="evidence" value="ECO:0007669"/>
    <property type="project" value="UniProtKB-UniRule"/>
</dbReference>
<dbReference type="PANTHER" id="PTHR30621">
    <property type="entry name" value="GLUTAMINE SYNTHETASE ADENYLYLTRANSFERASE"/>
    <property type="match status" value="1"/>
</dbReference>
<feature type="domain" description="PII-uridylyltransferase/Glutamine-synthetase adenylyltransferase" evidence="9">
    <location>
        <begin position="296"/>
        <end position="435"/>
    </location>
</feature>
<dbReference type="AlphaFoldDB" id="A0A0K2ZRX9"/>
<keyword evidence="10" id="KW-0436">Ligase</keyword>
<dbReference type="EC" id="2.7.7.89" evidence="7"/>
<dbReference type="Pfam" id="PF03710">
    <property type="entry name" value="GlnE"/>
    <property type="match status" value="2"/>
</dbReference>
<comment type="function">
    <text evidence="7">Involved in the regulation of glutamine synthetase GlnA, a key enzyme in the process to assimilate ammonia. When cellular nitrogen levels are high, the C-terminal adenylyl transferase (AT) inactivates GlnA by covalent transfer of an adenylyl group from ATP to specific tyrosine residue of GlnA, thus reducing its activity. Conversely, when nitrogen levels are low, the N-terminal adenylyl removase (AR) activates GlnA by removing the adenylyl group by phosphorolysis, increasing its activity. The regulatory region of GlnE binds the signal transduction protein PII (GlnB) which indicates the nitrogen status of the cell.</text>
</comment>
<dbReference type="GO" id="GO:0047388">
    <property type="term" value="F:[glutamine synthetase]-adenylyl-L-tyrosine phosphorylase activity"/>
    <property type="evidence" value="ECO:0007669"/>
    <property type="project" value="UniProtKB-EC"/>
</dbReference>
<dbReference type="GO" id="GO:0000287">
    <property type="term" value="F:magnesium ion binding"/>
    <property type="evidence" value="ECO:0007669"/>
    <property type="project" value="UniProtKB-UniRule"/>
</dbReference>
<dbReference type="InterPro" id="IPR005190">
    <property type="entry name" value="GlnE_rpt_dom"/>
</dbReference>
<dbReference type="Gene3D" id="1.20.120.1510">
    <property type="match status" value="1"/>
</dbReference>
<dbReference type="FunFam" id="1.20.120.330:FF:000005">
    <property type="entry name" value="Bifunctional glutamine synthetase adenylyltransferase/adenylyl-removing enzyme"/>
    <property type="match status" value="1"/>
</dbReference>
<dbReference type="InterPro" id="IPR013546">
    <property type="entry name" value="PII_UdlTrfase/GS_AdlTrfase"/>
</dbReference>
<dbReference type="SUPFAM" id="SSF81301">
    <property type="entry name" value="Nucleotidyltransferase"/>
    <property type="match status" value="2"/>
</dbReference>
<dbReference type="Pfam" id="PF08335">
    <property type="entry name" value="GlnD_UR_UTase"/>
    <property type="match status" value="2"/>
</dbReference>
<dbReference type="EMBL" id="CXOK01000049">
    <property type="protein sequence ID" value="CTP88388.1"/>
    <property type="molecule type" value="Genomic_DNA"/>
</dbReference>
<reference evidence="10 11" key="1">
    <citation type="submission" date="2015-07" db="EMBL/GenBank/DDBJ databases">
        <authorList>
            <person name="Noorani M."/>
        </authorList>
    </citation>
    <scope>NUCLEOTIDE SEQUENCE [LARGE SCALE GENOMIC DNA]</scope>
    <source>
        <strain evidence="10">LMG728</strain>
    </source>
</reference>
<dbReference type="HAMAP" id="MF_00802">
    <property type="entry name" value="GlnE"/>
    <property type="match status" value="1"/>
</dbReference>
<dbReference type="InterPro" id="IPR023057">
    <property type="entry name" value="GlnE"/>
</dbReference>
<evidence type="ECO:0000256" key="6">
    <source>
        <dbReference type="ARBA" id="ARBA00023268"/>
    </source>
</evidence>
<feature type="region of interest" description="Adenylyl transferase" evidence="7">
    <location>
        <begin position="448"/>
        <end position="946"/>
    </location>
</feature>
<protein>
    <recommendedName>
        <fullName evidence="7">Bifunctional glutamine synthetase adenylyltransferase/adenylyl-removing enzyme</fullName>
    </recommendedName>
    <alternativeName>
        <fullName evidence="7">ATP:glutamine synthetase adenylyltransferase</fullName>
    </alternativeName>
    <alternativeName>
        <fullName evidence="7">ATase</fullName>
    </alternativeName>
    <domain>
        <recommendedName>
            <fullName evidence="7">Glutamine synthetase adenylyl-L-tyrosine phosphorylase</fullName>
            <ecNumber evidence="7">2.7.7.89</ecNumber>
        </recommendedName>
        <alternativeName>
            <fullName evidence="7">Adenylyl removase</fullName>
            <shortName evidence="7">AR</shortName>
            <shortName evidence="7">AT-N</shortName>
        </alternativeName>
    </domain>
    <domain>
        <recommendedName>
            <fullName evidence="7">Glutamine synthetase adenylyl transferase</fullName>
            <ecNumber evidence="7">2.7.7.42</ecNumber>
        </recommendedName>
        <alternativeName>
            <fullName evidence="7">Adenylyl transferase</fullName>
            <shortName evidence="7">AT</shortName>
            <shortName evidence="7">AT-C</shortName>
        </alternativeName>
    </domain>
</protein>
<evidence type="ECO:0000259" key="9">
    <source>
        <dbReference type="Pfam" id="PF08335"/>
    </source>
</evidence>
<dbReference type="NCBIfam" id="NF008292">
    <property type="entry name" value="PRK11072.1"/>
    <property type="match status" value="1"/>
</dbReference>
<dbReference type="GO" id="GO:0000820">
    <property type="term" value="P:regulation of glutamine family amino acid metabolic process"/>
    <property type="evidence" value="ECO:0007669"/>
    <property type="project" value="UniProtKB-UniRule"/>
</dbReference>
<feature type="domain" description="PII-uridylyltransferase/Glutamine-synthetase adenylyltransferase" evidence="9">
    <location>
        <begin position="814"/>
        <end position="896"/>
    </location>
</feature>
<evidence type="ECO:0000313" key="10">
    <source>
        <dbReference type="EMBL" id="CTP88388.1"/>
    </source>
</evidence>
<dbReference type="InterPro" id="IPR043519">
    <property type="entry name" value="NT_sf"/>
</dbReference>
<proteinExistence type="inferred from homology"/>
<feature type="region of interest" description="Adenylyl removase" evidence="7">
    <location>
        <begin position="1"/>
        <end position="438"/>
    </location>
</feature>
<dbReference type="SUPFAM" id="SSF81593">
    <property type="entry name" value="Nucleotidyltransferase substrate binding subunit/domain"/>
    <property type="match status" value="2"/>
</dbReference>
<dbReference type="CDD" id="cd05401">
    <property type="entry name" value="NT_GlnE_GlnD_like"/>
    <property type="match status" value="2"/>
</dbReference>
<evidence type="ECO:0000256" key="2">
    <source>
        <dbReference type="ARBA" id="ARBA00022695"/>
    </source>
</evidence>
<evidence type="ECO:0000259" key="8">
    <source>
        <dbReference type="Pfam" id="PF03710"/>
    </source>
</evidence>
<comment type="similarity">
    <text evidence="7">Belongs to the GlnE family.</text>
</comment>